<dbReference type="EC" id="1.1.1.30" evidence="2"/>
<dbReference type="SUPFAM" id="SSF51735">
    <property type="entry name" value="NAD(P)-binding Rossmann-fold domains"/>
    <property type="match status" value="1"/>
</dbReference>
<dbReference type="InterPro" id="IPR050259">
    <property type="entry name" value="SDR"/>
</dbReference>
<dbReference type="PRINTS" id="PR00080">
    <property type="entry name" value="SDRFAMILY"/>
</dbReference>
<keyword evidence="3" id="KW-1185">Reference proteome</keyword>
<evidence type="ECO:0000313" key="2">
    <source>
        <dbReference type="EMBL" id="MCW3476135.1"/>
    </source>
</evidence>
<dbReference type="InterPro" id="IPR036291">
    <property type="entry name" value="NAD(P)-bd_dom_sf"/>
</dbReference>
<dbReference type="PANTHER" id="PTHR42879">
    <property type="entry name" value="3-OXOACYL-(ACYL-CARRIER-PROTEIN) REDUCTASE"/>
    <property type="match status" value="1"/>
</dbReference>
<protein>
    <submittedName>
        <fullName evidence="2">3-hydroxybutyrate dehydrogenase</fullName>
        <ecNumber evidence="2">1.1.1.30</ecNumber>
    </submittedName>
</protein>
<dbReference type="Gene3D" id="3.40.50.720">
    <property type="entry name" value="NAD(P)-binding Rossmann-like Domain"/>
    <property type="match status" value="1"/>
</dbReference>
<evidence type="ECO:0000256" key="1">
    <source>
        <dbReference type="ARBA" id="ARBA00006484"/>
    </source>
</evidence>
<evidence type="ECO:0000313" key="3">
    <source>
        <dbReference type="Proteomes" id="UP001165679"/>
    </source>
</evidence>
<dbReference type="PROSITE" id="PS00061">
    <property type="entry name" value="ADH_SHORT"/>
    <property type="match status" value="1"/>
</dbReference>
<name>A0AA42CIQ6_9PROT</name>
<comment type="caution">
    <text evidence="2">The sequence shown here is derived from an EMBL/GenBank/DDBJ whole genome shotgun (WGS) entry which is preliminary data.</text>
</comment>
<organism evidence="2 3">
    <name type="scientific">Limobrevibacterium gyesilva</name>
    <dbReference type="NCBI Taxonomy" id="2991712"/>
    <lineage>
        <taxon>Bacteria</taxon>
        <taxon>Pseudomonadati</taxon>
        <taxon>Pseudomonadota</taxon>
        <taxon>Alphaproteobacteria</taxon>
        <taxon>Acetobacterales</taxon>
        <taxon>Acetobacteraceae</taxon>
        <taxon>Limobrevibacterium</taxon>
    </lineage>
</organism>
<reference evidence="2" key="1">
    <citation type="submission" date="2022-09" db="EMBL/GenBank/DDBJ databases">
        <title>Rhodovastum sp. nov. RN2-1 isolated from soil in Seongnam, South Korea.</title>
        <authorList>
            <person name="Le N.T."/>
        </authorList>
    </citation>
    <scope>NUCLEOTIDE SEQUENCE</scope>
    <source>
        <strain evidence="2">RN2-1</strain>
    </source>
</reference>
<reference evidence="2" key="2">
    <citation type="submission" date="2022-10" db="EMBL/GenBank/DDBJ databases">
        <authorList>
            <person name="Trinh H.N."/>
        </authorList>
    </citation>
    <scope>NUCLEOTIDE SEQUENCE</scope>
    <source>
        <strain evidence="2">RN2-1</strain>
    </source>
</reference>
<dbReference type="NCBIfam" id="NF009093">
    <property type="entry name" value="PRK12429.1"/>
    <property type="match status" value="1"/>
</dbReference>
<dbReference type="InterPro" id="IPR011294">
    <property type="entry name" value="3-OHbutyrate_DH"/>
</dbReference>
<dbReference type="GO" id="GO:0003858">
    <property type="term" value="F:3-hydroxybutyrate dehydrogenase activity"/>
    <property type="evidence" value="ECO:0007669"/>
    <property type="project" value="UniProtKB-EC"/>
</dbReference>
<proteinExistence type="inferred from homology"/>
<dbReference type="InterPro" id="IPR002347">
    <property type="entry name" value="SDR_fam"/>
</dbReference>
<dbReference type="GO" id="GO:0032787">
    <property type="term" value="P:monocarboxylic acid metabolic process"/>
    <property type="evidence" value="ECO:0007669"/>
    <property type="project" value="UniProtKB-ARBA"/>
</dbReference>
<dbReference type="Pfam" id="PF13561">
    <property type="entry name" value="adh_short_C2"/>
    <property type="match status" value="1"/>
</dbReference>
<gene>
    <name evidence="2" type="ORF">OL599_16270</name>
</gene>
<dbReference type="EMBL" id="JAPDNT010000015">
    <property type="protein sequence ID" value="MCW3476135.1"/>
    <property type="molecule type" value="Genomic_DNA"/>
</dbReference>
<accession>A0AA42CIQ6</accession>
<dbReference type="Proteomes" id="UP001165679">
    <property type="component" value="Unassembled WGS sequence"/>
</dbReference>
<dbReference type="PRINTS" id="PR00081">
    <property type="entry name" value="GDHRDH"/>
</dbReference>
<dbReference type="AlphaFoldDB" id="A0AA42CIQ6"/>
<dbReference type="InterPro" id="IPR020904">
    <property type="entry name" value="Sc_DH/Rdtase_CS"/>
</dbReference>
<dbReference type="RefSeq" id="WP_264714885.1">
    <property type="nucleotide sequence ID" value="NZ_JAPDNT010000015.1"/>
</dbReference>
<dbReference type="NCBIfam" id="TIGR01963">
    <property type="entry name" value="PHB_DH"/>
    <property type="match status" value="1"/>
</dbReference>
<dbReference type="PANTHER" id="PTHR42879:SF2">
    <property type="entry name" value="3-OXOACYL-[ACYL-CARRIER-PROTEIN] REDUCTASE FABG"/>
    <property type="match status" value="1"/>
</dbReference>
<sequence length="261" mass="26836">MSLNGKAALVTGSTSGIGLGIAHALAAEGANILMNGFGDAGQIEALRAGTAAKFGVKVAYSPADISKPDQVAAMVAQARTELGGLDILVNNAGIQFTANIEDFPAEQWDRIIAINLSGAFHATKAAIPGMKAKGWGRIINIASAHGLVASAQKVAYVAAKHGILGLTKVAAIELANSGVTCNAICPGWVLTPLVQKQLEDHAQKEGKDIEAVKAEFLAEKQPMRQFSTPEQIGAAAVFLCSEGAKTITGIPLSVDGGWVAQ</sequence>
<comment type="similarity">
    <text evidence="1">Belongs to the short-chain dehydrogenases/reductases (SDR) family.</text>
</comment>
<keyword evidence="2" id="KW-0560">Oxidoreductase</keyword>
<dbReference type="FunFam" id="3.40.50.720:FF:000084">
    <property type="entry name" value="Short-chain dehydrogenase reductase"/>
    <property type="match status" value="1"/>
</dbReference>